<accession>A0AB34HCT1</accession>
<dbReference type="EMBL" id="JAIQCJ010001385">
    <property type="protein sequence ID" value="KAJ8790023.1"/>
    <property type="molecule type" value="Genomic_DNA"/>
</dbReference>
<dbReference type="InterPro" id="IPR011989">
    <property type="entry name" value="ARM-like"/>
</dbReference>
<dbReference type="SUPFAM" id="SSF48371">
    <property type="entry name" value="ARM repeat"/>
    <property type="match status" value="1"/>
</dbReference>
<feature type="compositionally biased region" description="Basic and acidic residues" evidence="1">
    <location>
        <begin position="76"/>
        <end position="95"/>
    </location>
</feature>
<organism evidence="2 3">
    <name type="scientific">Eschrichtius robustus</name>
    <name type="common">California gray whale</name>
    <name type="synonym">Eschrichtius gibbosus</name>
    <dbReference type="NCBI Taxonomy" id="9764"/>
    <lineage>
        <taxon>Eukaryota</taxon>
        <taxon>Metazoa</taxon>
        <taxon>Chordata</taxon>
        <taxon>Craniata</taxon>
        <taxon>Vertebrata</taxon>
        <taxon>Euteleostomi</taxon>
        <taxon>Mammalia</taxon>
        <taxon>Eutheria</taxon>
        <taxon>Laurasiatheria</taxon>
        <taxon>Artiodactyla</taxon>
        <taxon>Whippomorpha</taxon>
        <taxon>Cetacea</taxon>
        <taxon>Mysticeti</taxon>
        <taxon>Eschrichtiidae</taxon>
        <taxon>Eschrichtius</taxon>
    </lineage>
</organism>
<evidence type="ECO:0000256" key="1">
    <source>
        <dbReference type="SAM" id="MobiDB-lite"/>
    </source>
</evidence>
<proteinExistence type="predicted"/>
<protein>
    <recommendedName>
        <fullName evidence="4">PACRG-like protein</fullName>
    </recommendedName>
</protein>
<gene>
    <name evidence="2" type="ORF">J1605_004775</name>
</gene>
<sequence>MRPPCYWLRGRSVRLMSLHGAARSGNAAKPHFPGPRRPVAGPVDVGAAGAGQKPHVGWRLVCRSRRERGAVGTGRWSREPRRSKREAMQKSECHRSVQLRNRVTDNCDQRTSSSAQIKHRTAVQQRKSSSSTSSPESARKLHPRPSDKLNPKTINPFGEQSRAPSAFAAIYSKGGVPCRLVHGSVKHRLQWECPPEKLPFDPLLITLAEGLRETKHPYTFVSKEGFRELLLVTGALEKAVPLLPRLIPVLKAALVHLDDEVFERGLNALVQLSVIVGPSLNDHLKHLLTSLSRRLRDKKFKEPITTALQKLEQNGGSKLILDPSTEKGVEGEKHLGRKRAVRDPTSHTKSKADRLLKGWRSGAGIFCPRSLGERPFFAPPSGTQSDLFVILISDPISQM</sequence>
<name>A0AB34HCT1_ESCRO</name>
<dbReference type="InterPro" id="IPR016024">
    <property type="entry name" value="ARM-type_fold"/>
</dbReference>
<comment type="caution">
    <text evidence="2">The sequence shown here is derived from an EMBL/GenBank/DDBJ whole genome shotgun (WGS) entry which is preliminary data.</text>
</comment>
<dbReference type="Pfam" id="PF10274">
    <property type="entry name" value="ParcG"/>
    <property type="match status" value="1"/>
</dbReference>
<dbReference type="AlphaFoldDB" id="A0AB34HCT1"/>
<evidence type="ECO:0008006" key="4">
    <source>
        <dbReference type="Google" id="ProtNLM"/>
    </source>
</evidence>
<feature type="region of interest" description="Disordered" evidence="1">
    <location>
        <begin position="319"/>
        <end position="351"/>
    </location>
</feature>
<feature type="compositionally biased region" description="Polar residues" evidence="1">
    <location>
        <begin position="109"/>
        <end position="127"/>
    </location>
</feature>
<dbReference type="PANTHER" id="PTHR21207:SF1">
    <property type="entry name" value="PACRG-LIKE PROTEIN"/>
    <property type="match status" value="1"/>
</dbReference>
<feature type="compositionally biased region" description="Basic and acidic residues" evidence="1">
    <location>
        <begin position="324"/>
        <end position="334"/>
    </location>
</feature>
<keyword evidence="3" id="KW-1185">Reference proteome</keyword>
<evidence type="ECO:0000313" key="3">
    <source>
        <dbReference type="Proteomes" id="UP001159641"/>
    </source>
</evidence>
<evidence type="ECO:0000313" key="2">
    <source>
        <dbReference type="EMBL" id="KAJ8790023.1"/>
    </source>
</evidence>
<dbReference type="InterPro" id="IPR019399">
    <property type="entry name" value="Parkin_co-regulated_protein"/>
</dbReference>
<dbReference type="Gene3D" id="1.25.10.10">
    <property type="entry name" value="Leucine-rich Repeat Variant"/>
    <property type="match status" value="1"/>
</dbReference>
<dbReference type="PANTHER" id="PTHR21207">
    <property type="entry name" value="PARKIN COREGULATED GENE PROTEIN PARK2 COREGULATED"/>
    <property type="match status" value="1"/>
</dbReference>
<dbReference type="Proteomes" id="UP001159641">
    <property type="component" value="Unassembled WGS sequence"/>
</dbReference>
<feature type="compositionally biased region" description="Basic and acidic residues" evidence="1">
    <location>
        <begin position="341"/>
        <end position="351"/>
    </location>
</feature>
<reference evidence="2 3" key="1">
    <citation type="submission" date="2022-11" db="EMBL/GenBank/DDBJ databases">
        <title>Whole genome sequence of Eschrichtius robustus ER-17-0199.</title>
        <authorList>
            <person name="Bruniche-Olsen A."/>
            <person name="Black A.N."/>
            <person name="Fields C.J."/>
            <person name="Walden K."/>
            <person name="Dewoody J.A."/>
        </authorList>
    </citation>
    <scope>NUCLEOTIDE SEQUENCE [LARGE SCALE GENOMIC DNA]</scope>
    <source>
        <strain evidence="2">ER-17-0199</strain>
        <tissue evidence="2">Blubber</tissue>
    </source>
</reference>
<feature type="region of interest" description="Disordered" evidence="1">
    <location>
        <begin position="69"/>
        <end position="158"/>
    </location>
</feature>